<evidence type="ECO:0000313" key="3">
    <source>
        <dbReference type="EMBL" id="KAF8888383.1"/>
    </source>
</evidence>
<dbReference type="AlphaFoldDB" id="A0A9P5NIE5"/>
<dbReference type="EMBL" id="JADNYJ010000085">
    <property type="protein sequence ID" value="KAF8888383.1"/>
    <property type="molecule type" value="Genomic_DNA"/>
</dbReference>
<organism evidence="3 4">
    <name type="scientific">Gymnopilus junonius</name>
    <name type="common">Spectacular rustgill mushroom</name>
    <name type="synonym">Gymnopilus spectabilis subsp. junonius</name>
    <dbReference type="NCBI Taxonomy" id="109634"/>
    <lineage>
        <taxon>Eukaryota</taxon>
        <taxon>Fungi</taxon>
        <taxon>Dikarya</taxon>
        <taxon>Basidiomycota</taxon>
        <taxon>Agaricomycotina</taxon>
        <taxon>Agaricomycetes</taxon>
        <taxon>Agaricomycetidae</taxon>
        <taxon>Agaricales</taxon>
        <taxon>Agaricineae</taxon>
        <taxon>Hymenogastraceae</taxon>
        <taxon>Gymnopilus</taxon>
    </lineage>
</organism>
<reference evidence="3" key="1">
    <citation type="submission" date="2020-11" db="EMBL/GenBank/DDBJ databases">
        <authorList>
            <consortium name="DOE Joint Genome Institute"/>
            <person name="Ahrendt S."/>
            <person name="Riley R."/>
            <person name="Andreopoulos W."/>
            <person name="LaButti K."/>
            <person name="Pangilinan J."/>
            <person name="Ruiz-duenas F.J."/>
            <person name="Barrasa J.M."/>
            <person name="Sanchez-Garcia M."/>
            <person name="Camarero S."/>
            <person name="Miyauchi S."/>
            <person name="Serrano A."/>
            <person name="Linde D."/>
            <person name="Babiker R."/>
            <person name="Drula E."/>
            <person name="Ayuso-Fernandez I."/>
            <person name="Pacheco R."/>
            <person name="Padilla G."/>
            <person name="Ferreira P."/>
            <person name="Barriuso J."/>
            <person name="Kellner H."/>
            <person name="Castanera R."/>
            <person name="Alfaro M."/>
            <person name="Ramirez L."/>
            <person name="Pisabarro A.G."/>
            <person name="Kuo A."/>
            <person name="Tritt A."/>
            <person name="Lipzen A."/>
            <person name="He G."/>
            <person name="Yan M."/>
            <person name="Ng V."/>
            <person name="Cullen D."/>
            <person name="Martin F."/>
            <person name="Rosso M.-N."/>
            <person name="Henrissat B."/>
            <person name="Hibbett D."/>
            <person name="Martinez A.T."/>
            <person name="Grigoriev I.V."/>
        </authorList>
    </citation>
    <scope>NUCLEOTIDE SEQUENCE</scope>
    <source>
        <strain evidence="3">AH 44721</strain>
    </source>
</reference>
<accession>A0A9P5NIE5</accession>
<feature type="transmembrane region" description="Helical" evidence="2">
    <location>
        <begin position="493"/>
        <end position="517"/>
    </location>
</feature>
<dbReference type="InterPro" id="IPR007720">
    <property type="entry name" value="PigQ/GPI1"/>
</dbReference>
<comment type="caution">
    <text evidence="3">The sequence shown here is derived from an EMBL/GenBank/DDBJ whole genome shotgun (WGS) entry which is preliminary data.</text>
</comment>
<sequence>MPLPPSSSASTTTSSATSVFWPEGVKKSGVCYGWLRPAICIAGVLSDVLDQNALDLLLSDSNLWAALRQSCGGDPTLLGTCTFDEGGPSPVPTSLKMWSFDDKHETIWSFVLYRCHVSHSLRFYVLEPPHVFPTPSSSTRNPWQEISRHDFTRTQPINIDQALNDTVIHQLNASSLLHSILQSPSKSPKLLPTTASFLLTLASYLGSLTRPALSISKIAADVANIPLLPTFDHVIGTSRKGDPRYMRLKEISATVQQFDVRIDQAVFFITQVTSLQRQNTYDTAFYSRRYTNFFNTAWLIMNDMTLGYTFGTFLSENSDFLADVTNDAVQKLLFNLPRTTLFWLDAWPAGLKLNAELSRFYVTTLVGIIDTWHSILPPLSPTLFNTLGFLSTIGGLTLLLSLLSDLLSLYLIVHLRIGYELTRVVYWAGGVKLGGGLLWGVFRGKRRNVLRNRTDTWSYDIDQLLFGTVLFTLLAFLFPTALVYYVLFAGLRLATLLVQACIETLLAFMHHFPLFALMLRVKDPWRLPVELWNRLVKHYNPLRLLYQVLAGQHLASISRYSMRYASRSGGGDSRNVAGKGKEKEKEE</sequence>
<dbReference type="Proteomes" id="UP000724874">
    <property type="component" value="Unassembled WGS sequence"/>
</dbReference>
<feature type="transmembrane region" description="Helical" evidence="2">
    <location>
        <begin position="387"/>
        <end position="412"/>
    </location>
</feature>
<dbReference type="GO" id="GO:0016020">
    <property type="term" value="C:membrane"/>
    <property type="evidence" value="ECO:0007669"/>
    <property type="project" value="InterPro"/>
</dbReference>
<keyword evidence="3" id="KW-0808">Transferase</keyword>
<proteinExistence type="predicted"/>
<dbReference type="PANTHER" id="PTHR21329">
    <property type="entry name" value="PHOSPHATIDYLINOSITOL N-ACETYLGLUCOSAMINYLTRANSFERASE SUBUNIT Q-RELATED"/>
    <property type="match status" value="1"/>
</dbReference>
<keyword evidence="2" id="KW-0472">Membrane</keyword>
<protein>
    <submittedName>
        <fullName evidence="3">N-acetylglucosaminyl transferase component-domain-containing protein</fullName>
    </submittedName>
</protein>
<keyword evidence="2" id="KW-0812">Transmembrane</keyword>
<feature type="region of interest" description="Disordered" evidence="1">
    <location>
        <begin position="564"/>
        <end position="587"/>
    </location>
</feature>
<dbReference type="GO" id="GO:0005783">
    <property type="term" value="C:endoplasmic reticulum"/>
    <property type="evidence" value="ECO:0007669"/>
    <property type="project" value="TreeGrafter"/>
</dbReference>
<feature type="transmembrane region" description="Helical" evidence="2">
    <location>
        <begin position="463"/>
        <end position="487"/>
    </location>
</feature>
<evidence type="ECO:0000256" key="2">
    <source>
        <dbReference type="SAM" id="Phobius"/>
    </source>
</evidence>
<keyword evidence="4" id="KW-1185">Reference proteome</keyword>
<dbReference type="GO" id="GO:0016740">
    <property type="term" value="F:transferase activity"/>
    <property type="evidence" value="ECO:0007669"/>
    <property type="project" value="UniProtKB-KW"/>
</dbReference>
<name>A0A9P5NIE5_GYMJU</name>
<dbReference type="OrthoDB" id="70250at2759"/>
<evidence type="ECO:0000313" key="4">
    <source>
        <dbReference type="Proteomes" id="UP000724874"/>
    </source>
</evidence>
<keyword evidence="2" id="KW-1133">Transmembrane helix</keyword>
<dbReference type="GO" id="GO:0006506">
    <property type="term" value="P:GPI anchor biosynthetic process"/>
    <property type="evidence" value="ECO:0007669"/>
    <property type="project" value="InterPro"/>
</dbReference>
<feature type="transmembrane region" description="Helical" evidence="2">
    <location>
        <begin position="424"/>
        <end position="442"/>
    </location>
</feature>
<evidence type="ECO:0000256" key="1">
    <source>
        <dbReference type="SAM" id="MobiDB-lite"/>
    </source>
</evidence>
<dbReference type="Pfam" id="PF05024">
    <property type="entry name" value="Gpi1"/>
    <property type="match status" value="1"/>
</dbReference>
<gene>
    <name evidence="3" type="ORF">CPB84DRAFT_1849625</name>
</gene>
<dbReference type="PANTHER" id="PTHR21329:SF3">
    <property type="entry name" value="PHOSPHATIDYLINOSITOL N-ACETYLGLUCOSAMINYLTRANSFERASE SUBUNIT Q"/>
    <property type="match status" value="1"/>
</dbReference>